<reference evidence="2" key="1">
    <citation type="submission" date="2010-08" db="EMBL/GenBank/DDBJ databases">
        <authorList>
            <consortium name="Caenorhabditis japonica Sequencing Consortium"/>
            <person name="Wilson R.K."/>
        </authorList>
    </citation>
    <scope>NUCLEOTIDE SEQUENCE [LARGE SCALE GENOMIC DNA]</scope>
    <source>
        <strain evidence="2">DF5081</strain>
    </source>
</reference>
<name>A0A8R1IFR2_CAEJA</name>
<protein>
    <submittedName>
        <fullName evidence="1">Uncharacterized protein</fullName>
    </submittedName>
</protein>
<evidence type="ECO:0000313" key="1">
    <source>
        <dbReference type="EnsemblMetazoa" id="CJA35210.1"/>
    </source>
</evidence>
<dbReference type="Proteomes" id="UP000005237">
    <property type="component" value="Unassembled WGS sequence"/>
</dbReference>
<organism evidence="1 2">
    <name type="scientific">Caenorhabditis japonica</name>
    <dbReference type="NCBI Taxonomy" id="281687"/>
    <lineage>
        <taxon>Eukaryota</taxon>
        <taxon>Metazoa</taxon>
        <taxon>Ecdysozoa</taxon>
        <taxon>Nematoda</taxon>
        <taxon>Chromadorea</taxon>
        <taxon>Rhabditida</taxon>
        <taxon>Rhabditina</taxon>
        <taxon>Rhabditomorpha</taxon>
        <taxon>Rhabditoidea</taxon>
        <taxon>Rhabditidae</taxon>
        <taxon>Peloderinae</taxon>
        <taxon>Caenorhabditis</taxon>
    </lineage>
</organism>
<evidence type="ECO:0000313" key="2">
    <source>
        <dbReference type="Proteomes" id="UP000005237"/>
    </source>
</evidence>
<proteinExistence type="predicted"/>
<accession>A0A8R1IFR2</accession>
<dbReference type="AlphaFoldDB" id="A0A8R1IFR2"/>
<keyword evidence="2" id="KW-1185">Reference proteome</keyword>
<reference evidence="1" key="2">
    <citation type="submission" date="2022-06" db="UniProtKB">
        <authorList>
            <consortium name="EnsemblMetazoa"/>
        </authorList>
    </citation>
    <scope>IDENTIFICATION</scope>
    <source>
        <strain evidence="1">DF5081</strain>
    </source>
</reference>
<sequence length="99" mass="11356">MTKHLNWTTTTTSDCQSGLLKTTPIRHHHRTNVQPSILPIFWMLQNSPANKLPNSPMYSTQQKIIRSSPDVFSFICEQVLNNSLPTGITKNYYKDIIPK</sequence>
<dbReference type="EnsemblMetazoa" id="CJA35210.1">
    <property type="protein sequence ID" value="CJA35210.1"/>
    <property type="gene ID" value="WBGene00211057"/>
</dbReference>